<dbReference type="AlphaFoldDB" id="A0A197K9P3"/>
<feature type="region of interest" description="Disordered" evidence="1">
    <location>
        <begin position="1"/>
        <end position="23"/>
    </location>
</feature>
<sequence length="177" mass="19803">MSVKQITTSTPAIEGAPTFNSFDTTTNTRRGPGMMASGHSNSTFSLPLGDIIGGAVGGLLLIALSVFLIVRLRRSEHTMIVETKQEQDHDHSDGQRRFPLYQVQLQQQQQNQAVYYSQPDQGSIYNQPIIFQEQPVYQSQPYYSHQTNEQHIDSPAILVSVSPPVIPNASFTYERYS</sequence>
<accession>A0A197K9P3</accession>
<evidence type="ECO:0000256" key="1">
    <source>
        <dbReference type="SAM" id="MobiDB-lite"/>
    </source>
</evidence>
<organism evidence="3 4">
    <name type="scientific">Linnemannia elongata AG-77</name>
    <dbReference type="NCBI Taxonomy" id="1314771"/>
    <lineage>
        <taxon>Eukaryota</taxon>
        <taxon>Fungi</taxon>
        <taxon>Fungi incertae sedis</taxon>
        <taxon>Mucoromycota</taxon>
        <taxon>Mortierellomycotina</taxon>
        <taxon>Mortierellomycetes</taxon>
        <taxon>Mortierellales</taxon>
        <taxon>Mortierellaceae</taxon>
        <taxon>Linnemannia</taxon>
    </lineage>
</organism>
<keyword evidence="2" id="KW-0812">Transmembrane</keyword>
<name>A0A197K9P3_9FUNG</name>
<dbReference type="EMBL" id="KV442022">
    <property type="protein sequence ID" value="OAQ33119.1"/>
    <property type="molecule type" value="Genomic_DNA"/>
</dbReference>
<evidence type="ECO:0000313" key="3">
    <source>
        <dbReference type="EMBL" id="OAQ33119.1"/>
    </source>
</evidence>
<dbReference type="Proteomes" id="UP000078512">
    <property type="component" value="Unassembled WGS sequence"/>
</dbReference>
<feature type="transmembrane region" description="Helical" evidence="2">
    <location>
        <begin position="51"/>
        <end position="70"/>
    </location>
</feature>
<keyword evidence="2" id="KW-1133">Transmembrane helix</keyword>
<proteinExistence type="predicted"/>
<keyword evidence="2" id="KW-0472">Membrane</keyword>
<keyword evidence="4" id="KW-1185">Reference proteome</keyword>
<feature type="compositionally biased region" description="Polar residues" evidence="1">
    <location>
        <begin position="1"/>
        <end position="11"/>
    </location>
</feature>
<evidence type="ECO:0000313" key="4">
    <source>
        <dbReference type="Proteomes" id="UP000078512"/>
    </source>
</evidence>
<gene>
    <name evidence="3" type="ORF">K457DRAFT_122829</name>
</gene>
<evidence type="ECO:0000256" key="2">
    <source>
        <dbReference type="SAM" id="Phobius"/>
    </source>
</evidence>
<reference evidence="3 4" key="1">
    <citation type="submission" date="2016-05" db="EMBL/GenBank/DDBJ databases">
        <title>Genome sequencing reveals origins of a unique bacterial endosymbiosis in the earliest lineages of terrestrial Fungi.</title>
        <authorList>
            <consortium name="DOE Joint Genome Institute"/>
            <person name="Uehling J."/>
            <person name="Gryganskyi A."/>
            <person name="Hameed K."/>
            <person name="Tschaplinski T."/>
            <person name="Misztal P."/>
            <person name="Wu S."/>
            <person name="Desiro A."/>
            <person name="Vande Pol N."/>
            <person name="Du Z.-Y."/>
            <person name="Zienkiewicz A."/>
            <person name="Zienkiewicz K."/>
            <person name="Morin E."/>
            <person name="Tisserant E."/>
            <person name="Splivallo R."/>
            <person name="Hainaut M."/>
            <person name="Henrissat B."/>
            <person name="Ohm R."/>
            <person name="Kuo A."/>
            <person name="Yan J."/>
            <person name="Lipzen A."/>
            <person name="Nolan M."/>
            <person name="Labutti K."/>
            <person name="Barry K."/>
            <person name="Goldstein A."/>
            <person name="Labbe J."/>
            <person name="Schadt C."/>
            <person name="Tuskan G."/>
            <person name="Grigoriev I."/>
            <person name="Martin F."/>
            <person name="Vilgalys R."/>
            <person name="Bonito G."/>
        </authorList>
    </citation>
    <scope>NUCLEOTIDE SEQUENCE [LARGE SCALE GENOMIC DNA]</scope>
    <source>
        <strain evidence="3 4">AG-77</strain>
    </source>
</reference>
<dbReference type="OrthoDB" id="10646912at2759"/>
<dbReference type="CDD" id="cd12087">
    <property type="entry name" value="TM_EGFR-like"/>
    <property type="match status" value="1"/>
</dbReference>
<protein>
    <submittedName>
        <fullName evidence="3">Uncharacterized protein</fullName>
    </submittedName>
</protein>